<dbReference type="AlphaFoldDB" id="A0A644XWB4"/>
<evidence type="ECO:0000313" key="1">
    <source>
        <dbReference type="EMBL" id="MPM20389.1"/>
    </source>
</evidence>
<proteinExistence type="predicted"/>
<name>A0A644XWB4_9ZZZZ</name>
<accession>A0A644XWB4</accession>
<organism evidence="1">
    <name type="scientific">bioreactor metagenome</name>
    <dbReference type="NCBI Taxonomy" id="1076179"/>
    <lineage>
        <taxon>unclassified sequences</taxon>
        <taxon>metagenomes</taxon>
        <taxon>ecological metagenomes</taxon>
    </lineage>
</organism>
<sequence>MLSQTSISDFGQHISNWITYSHFSLLPTRFGNTRNLAFTCQFAEADPAHIELAHIATGSAANSAAIDVSGTELGLPIGLYDH</sequence>
<gene>
    <name evidence="1" type="ORF">SDC9_66819</name>
</gene>
<protein>
    <submittedName>
        <fullName evidence="1">Uncharacterized protein</fullName>
    </submittedName>
</protein>
<dbReference type="EMBL" id="VSSQ01003370">
    <property type="protein sequence ID" value="MPM20389.1"/>
    <property type="molecule type" value="Genomic_DNA"/>
</dbReference>
<reference evidence="1" key="1">
    <citation type="submission" date="2019-08" db="EMBL/GenBank/DDBJ databases">
        <authorList>
            <person name="Kucharzyk K."/>
            <person name="Murdoch R.W."/>
            <person name="Higgins S."/>
            <person name="Loffler F."/>
        </authorList>
    </citation>
    <scope>NUCLEOTIDE SEQUENCE</scope>
</reference>
<comment type="caution">
    <text evidence="1">The sequence shown here is derived from an EMBL/GenBank/DDBJ whole genome shotgun (WGS) entry which is preliminary data.</text>
</comment>